<dbReference type="EMBL" id="JAKLTN010000002">
    <property type="protein sequence ID" value="MCG2577631.1"/>
    <property type="molecule type" value="Genomic_DNA"/>
</dbReference>
<reference evidence="1" key="1">
    <citation type="submission" date="2022-01" db="EMBL/GenBank/DDBJ databases">
        <authorList>
            <person name="Jo J.-H."/>
            <person name="Im W.-T."/>
        </authorList>
    </citation>
    <scope>NUCLEOTIDE SEQUENCE</scope>
    <source>
        <strain evidence="1">XY25</strain>
    </source>
</reference>
<evidence type="ECO:0008006" key="3">
    <source>
        <dbReference type="Google" id="ProtNLM"/>
    </source>
</evidence>
<proteinExistence type="predicted"/>
<organism evidence="1 2">
    <name type="scientific">Dechloromonas hankyongensis</name>
    <dbReference type="NCBI Taxonomy" id="2908002"/>
    <lineage>
        <taxon>Bacteria</taxon>
        <taxon>Pseudomonadati</taxon>
        <taxon>Pseudomonadota</taxon>
        <taxon>Betaproteobacteria</taxon>
        <taxon>Rhodocyclales</taxon>
        <taxon>Azonexaceae</taxon>
        <taxon>Dechloromonas</taxon>
    </lineage>
</organism>
<sequence>MIILPGQGKSIPLATSKGNPIENEQNDAVTAEDEHWDGKFAARHLSAKPRGSMSGRYNCHGLVFASRRTRIFSYTELTKILSDDNYIEIAMSQVLEGDIILYYENNEVVHSGIVVNPPCAANLWNPMVFSKWGSGREFVHRGNDCPYTFNVKYIRLA</sequence>
<dbReference type="Proteomes" id="UP001165384">
    <property type="component" value="Unassembled WGS sequence"/>
</dbReference>
<comment type="caution">
    <text evidence="1">The sequence shown here is derived from an EMBL/GenBank/DDBJ whole genome shotgun (WGS) entry which is preliminary data.</text>
</comment>
<evidence type="ECO:0000313" key="2">
    <source>
        <dbReference type="Proteomes" id="UP001165384"/>
    </source>
</evidence>
<dbReference type="RefSeq" id="WP_275710939.1">
    <property type="nucleotide sequence ID" value="NZ_JAKLTN010000002.1"/>
</dbReference>
<protein>
    <recommendedName>
        <fullName evidence="3">NlpC/P60 domain-containing protein</fullName>
    </recommendedName>
</protein>
<keyword evidence="2" id="KW-1185">Reference proteome</keyword>
<gene>
    <name evidence="1" type="ORF">LZ012_11570</name>
</gene>
<accession>A0ABS9K3A8</accession>
<name>A0ABS9K3A8_9RHOO</name>
<evidence type="ECO:0000313" key="1">
    <source>
        <dbReference type="EMBL" id="MCG2577631.1"/>
    </source>
</evidence>